<sequence length="97" mass="11156">MPDYEYIKNLFKLMLSIQDQSQFNKLTGSITLSQSIRKTKLNQINEPILMLLENLPNNSSIDISEDEIDTETSFVFISDLINSYTTNSIKSITDIKF</sequence>
<proteinExistence type="predicted"/>
<gene>
    <name evidence="1" type="ORF">PSON_ATCC_30995.1.T1490025</name>
</gene>
<evidence type="ECO:0000313" key="1">
    <source>
        <dbReference type="EMBL" id="CAD8124081.1"/>
    </source>
</evidence>
<keyword evidence="2" id="KW-1185">Reference proteome</keyword>
<accession>A0A8S1R797</accession>
<evidence type="ECO:0000313" key="2">
    <source>
        <dbReference type="Proteomes" id="UP000692954"/>
    </source>
</evidence>
<comment type="caution">
    <text evidence="1">The sequence shown here is derived from an EMBL/GenBank/DDBJ whole genome shotgun (WGS) entry which is preliminary data.</text>
</comment>
<dbReference type="AlphaFoldDB" id="A0A8S1R797"/>
<protein>
    <submittedName>
        <fullName evidence="1">Uncharacterized protein</fullName>
    </submittedName>
</protein>
<dbReference type="Proteomes" id="UP000692954">
    <property type="component" value="Unassembled WGS sequence"/>
</dbReference>
<dbReference type="EMBL" id="CAJJDN010000149">
    <property type="protein sequence ID" value="CAD8124081.1"/>
    <property type="molecule type" value="Genomic_DNA"/>
</dbReference>
<name>A0A8S1R797_9CILI</name>
<organism evidence="1 2">
    <name type="scientific">Paramecium sonneborni</name>
    <dbReference type="NCBI Taxonomy" id="65129"/>
    <lineage>
        <taxon>Eukaryota</taxon>
        <taxon>Sar</taxon>
        <taxon>Alveolata</taxon>
        <taxon>Ciliophora</taxon>
        <taxon>Intramacronucleata</taxon>
        <taxon>Oligohymenophorea</taxon>
        <taxon>Peniculida</taxon>
        <taxon>Parameciidae</taxon>
        <taxon>Paramecium</taxon>
    </lineage>
</organism>
<reference evidence="1" key="1">
    <citation type="submission" date="2021-01" db="EMBL/GenBank/DDBJ databases">
        <authorList>
            <consortium name="Genoscope - CEA"/>
            <person name="William W."/>
        </authorList>
    </citation>
    <scope>NUCLEOTIDE SEQUENCE</scope>
</reference>